<dbReference type="RefSeq" id="WP_129580258.1">
    <property type="nucleotide sequence ID" value="NZ_CP012672.1"/>
</dbReference>
<proteinExistence type="predicted"/>
<dbReference type="EMBL" id="CP012672">
    <property type="protein sequence ID" value="AUX37668.1"/>
    <property type="molecule type" value="Genomic_DNA"/>
</dbReference>
<name>A0A4P2R4J4_SORCE</name>
<dbReference type="AlphaFoldDB" id="A0A4P2R4J4"/>
<dbReference type="Proteomes" id="UP000295497">
    <property type="component" value="Chromosome"/>
</dbReference>
<sequence length="307" mass="32635">MSPRHPVGPTALRAAIRVHLLVRHGSTEAPAPPASAARAARFVPASYNRKLVSVERLPTGSRPRPWARGPFVSATDVSISATCSAARAFRGGGRFAEAGFTRFTAQKLDAAAWGLTVEQVIAEEARLIDGAFDEGRVPQDGARGGRDLWLHGGGDVGSAARIRLLAGAADRWHDRGGGAVGSFTHAWREVPGDAWGSISVLASVEKPHDIEAARAARDAATVVDEFPSDEGFSLRGSNAKIVPCPAETRGKACVERRLCLDADKLARRNVAIAFEAHGPTARPVREALVQRRVLVVERSGADQSRGR</sequence>
<protein>
    <submittedName>
        <fullName evidence="1">Uncharacterized protein</fullName>
    </submittedName>
</protein>
<organism evidence="1 2">
    <name type="scientific">Sorangium cellulosum</name>
    <name type="common">Polyangium cellulosum</name>
    <dbReference type="NCBI Taxonomy" id="56"/>
    <lineage>
        <taxon>Bacteria</taxon>
        <taxon>Pseudomonadati</taxon>
        <taxon>Myxococcota</taxon>
        <taxon>Polyangia</taxon>
        <taxon>Polyangiales</taxon>
        <taxon>Polyangiaceae</taxon>
        <taxon>Sorangium</taxon>
    </lineage>
</organism>
<reference evidence="1 2" key="1">
    <citation type="submission" date="2015-09" db="EMBL/GenBank/DDBJ databases">
        <title>Sorangium comparison.</title>
        <authorList>
            <person name="Zaburannyi N."/>
            <person name="Bunk B."/>
            <person name="Overmann J."/>
            <person name="Mueller R."/>
        </authorList>
    </citation>
    <scope>NUCLEOTIDE SEQUENCE [LARGE SCALE GENOMIC DNA]</scope>
    <source>
        <strain evidence="1 2">So ce836</strain>
    </source>
</reference>
<accession>A0A4P2R4J4</accession>
<evidence type="ECO:0000313" key="1">
    <source>
        <dbReference type="EMBL" id="AUX37668.1"/>
    </source>
</evidence>
<gene>
    <name evidence="1" type="ORF">SOCE836_098980</name>
</gene>
<evidence type="ECO:0000313" key="2">
    <source>
        <dbReference type="Proteomes" id="UP000295497"/>
    </source>
</evidence>